<proteinExistence type="predicted"/>
<name>A0ABW7B4X5_9ACTN</name>
<evidence type="ECO:0000259" key="1">
    <source>
        <dbReference type="PROSITE" id="PS50990"/>
    </source>
</evidence>
<keyword evidence="3" id="KW-1185">Reference proteome</keyword>
<comment type="caution">
    <text evidence="2">The sequence shown here is derived from an EMBL/GenBank/DDBJ whole genome shotgun (WGS) entry which is preliminary data.</text>
</comment>
<feature type="domain" description="Peptidase C39" evidence="1">
    <location>
        <begin position="12"/>
        <end position="131"/>
    </location>
</feature>
<dbReference type="PROSITE" id="PS50990">
    <property type="entry name" value="PEPTIDASE_C39"/>
    <property type="match status" value="1"/>
</dbReference>
<dbReference type="InterPro" id="IPR005074">
    <property type="entry name" value="Peptidase_C39"/>
</dbReference>
<accession>A0ABW7B4X5</accession>
<reference evidence="2 3" key="1">
    <citation type="submission" date="2024-10" db="EMBL/GenBank/DDBJ databases">
        <title>The Natural Products Discovery Center: Release of the First 8490 Sequenced Strains for Exploring Actinobacteria Biosynthetic Diversity.</title>
        <authorList>
            <person name="Kalkreuter E."/>
            <person name="Kautsar S.A."/>
            <person name="Yang D."/>
            <person name="Bader C.D."/>
            <person name="Teijaro C.N."/>
            <person name="Fluegel L."/>
            <person name="Davis C.M."/>
            <person name="Simpson J.R."/>
            <person name="Lauterbach L."/>
            <person name="Steele A.D."/>
            <person name="Gui C."/>
            <person name="Meng S."/>
            <person name="Li G."/>
            <person name="Viehrig K."/>
            <person name="Ye F."/>
            <person name="Su P."/>
            <person name="Kiefer A.F."/>
            <person name="Nichols A."/>
            <person name="Cepeda A.J."/>
            <person name="Yan W."/>
            <person name="Fan B."/>
            <person name="Jiang Y."/>
            <person name="Adhikari A."/>
            <person name="Zheng C.-J."/>
            <person name="Schuster L."/>
            <person name="Cowan T.M."/>
            <person name="Smanski M.J."/>
            <person name="Chevrette M.G."/>
            <person name="De Carvalho L.P.S."/>
            <person name="Shen B."/>
        </authorList>
    </citation>
    <scope>NUCLEOTIDE SEQUENCE [LARGE SCALE GENOMIC DNA]</scope>
    <source>
        <strain evidence="2 3">NPDC048320</strain>
    </source>
</reference>
<dbReference type="Pfam" id="PF03412">
    <property type="entry name" value="Peptidase_C39"/>
    <property type="match status" value="1"/>
</dbReference>
<protein>
    <submittedName>
        <fullName evidence="2">Cysteine peptidase family C39 domain-containing protein</fullName>
    </submittedName>
</protein>
<dbReference type="RefSeq" id="WP_392818247.1">
    <property type="nucleotide sequence ID" value="NZ_JBICYV010000008.1"/>
</dbReference>
<gene>
    <name evidence="2" type="ORF">ACGFZB_17595</name>
</gene>
<evidence type="ECO:0000313" key="3">
    <source>
        <dbReference type="Proteomes" id="UP001604267"/>
    </source>
</evidence>
<organism evidence="2 3">
    <name type="scientific">Streptomyces cinerochromogenes</name>
    <dbReference type="NCBI Taxonomy" id="66422"/>
    <lineage>
        <taxon>Bacteria</taxon>
        <taxon>Bacillati</taxon>
        <taxon>Actinomycetota</taxon>
        <taxon>Actinomycetes</taxon>
        <taxon>Kitasatosporales</taxon>
        <taxon>Streptomycetaceae</taxon>
        <taxon>Streptomyces</taxon>
    </lineage>
</organism>
<dbReference type="Gene3D" id="3.90.70.10">
    <property type="entry name" value="Cysteine proteinases"/>
    <property type="match status" value="1"/>
</dbReference>
<dbReference type="EMBL" id="JBICYV010000008">
    <property type="protein sequence ID" value="MFG3012234.1"/>
    <property type="molecule type" value="Genomic_DNA"/>
</dbReference>
<evidence type="ECO:0000313" key="2">
    <source>
        <dbReference type="EMBL" id="MFG3012234.1"/>
    </source>
</evidence>
<sequence>MHRKPKIPVRLQTDTTDCGPACLSMVLAYHRIQVTVQELREEMAPGSIGVSARTIVATARRHGLPGRGLQVQAQAIQHLPPSSILFWRYQHFVVLEKATRKHINIIDPSIGRRRISHQSASNSFGGIAICFAEPHLKPTAIA</sequence>
<dbReference type="Proteomes" id="UP001604267">
    <property type="component" value="Unassembled WGS sequence"/>
</dbReference>